<reference evidence="2" key="1">
    <citation type="submission" date="2019-12" db="EMBL/GenBank/DDBJ databases">
        <title>An insight into the sialome of adult female Ixodes ricinus ticks feeding for 6 days.</title>
        <authorList>
            <person name="Perner J."/>
            <person name="Ribeiro J.M.C."/>
        </authorList>
    </citation>
    <scope>NUCLEOTIDE SEQUENCE</scope>
    <source>
        <strain evidence="2">Semi-engorged</strain>
        <tissue evidence="2">Salivary glands</tissue>
    </source>
</reference>
<keyword evidence="1" id="KW-0732">Signal</keyword>
<accession>A0A6B0TYP3</accession>
<name>A0A6B0TYP3_IXORI</name>
<sequence length="85" mass="10188">MCLEALFFMLFFFFFVLDCHNSFFDEFLRVYGFVTAISGAVASRINCRPNFDVINSYFLCLPCLYCNDKTHYYYHCNFFVNYTIL</sequence>
<dbReference type="EMBL" id="GIFC01003169">
    <property type="protein sequence ID" value="MXU85252.1"/>
    <property type="molecule type" value="Transcribed_RNA"/>
</dbReference>
<protein>
    <submittedName>
        <fullName evidence="2">Putative secreted protein</fullName>
    </submittedName>
</protein>
<evidence type="ECO:0000313" key="2">
    <source>
        <dbReference type="EMBL" id="MXU85252.1"/>
    </source>
</evidence>
<evidence type="ECO:0000256" key="1">
    <source>
        <dbReference type="SAM" id="SignalP"/>
    </source>
</evidence>
<feature type="chain" id="PRO_5025528479" evidence="1">
    <location>
        <begin position="20"/>
        <end position="85"/>
    </location>
</feature>
<organism evidence="2">
    <name type="scientific">Ixodes ricinus</name>
    <name type="common">Common tick</name>
    <name type="synonym">Acarus ricinus</name>
    <dbReference type="NCBI Taxonomy" id="34613"/>
    <lineage>
        <taxon>Eukaryota</taxon>
        <taxon>Metazoa</taxon>
        <taxon>Ecdysozoa</taxon>
        <taxon>Arthropoda</taxon>
        <taxon>Chelicerata</taxon>
        <taxon>Arachnida</taxon>
        <taxon>Acari</taxon>
        <taxon>Parasitiformes</taxon>
        <taxon>Ixodida</taxon>
        <taxon>Ixodoidea</taxon>
        <taxon>Ixodidae</taxon>
        <taxon>Ixodinae</taxon>
        <taxon>Ixodes</taxon>
    </lineage>
</organism>
<proteinExistence type="predicted"/>
<dbReference type="AlphaFoldDB" id="A0A6B0TYP3"/>
<feature type="signal peptide" evidence="1">
    <location>
        <begin position="1"/>
        <end position="19"/>
    </location>
</feature>